<keyword evidence="6" id="KW-0411">Iron-sulfur</keyword>
<dbReference type="SFLD" id="SFLDG01386">
    <property type="entry name" value="main_SPASM_domain-containing"/>
    <property type="match status" value="1"/>
</dbReference>
<dbReference type="InterPro" id="IPR050105">
    <property type="entry name" value="MoCo_biosynth_MoaA/MoaC"/>
</dbReference>
<dbReference type="EMBL" id="VSSQ01000851">
    <property type="protein sequence ID" value="MPM02195.1"/>
    <property type="molecule type" value="Genomic_DNA"/>
</dbReference>
<dbReference type="PANTHER" id="PTHR22960:SF0">
    <property type="entry name" value="MOLYBDENUM COFACTOR BIOSYNTHESIS PROTEIN 1"/>
    <property type="match status" value="1"/>
</dbReference>
<organism evidence="9">
    <name type="scientific">bioreactor metagenome</name>
    <dbReference type="NCBI Taxonomy" id="1076179"/>
    <lineage>
        <taxon>unclassified sequences</taxon>
        <taxon>metagenomes</taxon>
        <taxon>ecological metagenomes</taxon>
    </lineage>
</organism>
<dbReference type="Gene3D" id="3.20.20.70">
    <property type="entry name" value="Aldolase class I"/>
    <property type="match status" value="1"/>
</dbReference>
<evidence type="ECO:0000256" key="5">
    <source>
        <dbReference type="ARBA" id="ARBA00023004"/>
    </source>
</evidence>
<dbReference type="InterPro" id="IPR000385">
    <property type="entry name" value="MoaA_NifB_PqqE_Fe-S-bd_CS"/>
</dbReference>
<proteinExistence type="predicted"/>
<evidence type="ECO:0000256" key="3">
    <source>
        <dbReference type="ARBA" id="ARBA00022691"/>
    </source>
</evidence>
<evidence type="ECO:0000259" key="8">
    <source>
        <dbReference type="PROSITE" id="PS51918"/>
    </source>
</evidence>
<dbReference type="InterPro" id="IPR058240">
    <property type="entry name" value="rSAM_sf"/>
</dbReference>
<evidence type="ECO:0000313" key="9">
    <source>
        <dbReference type="EMBL" id="MPM02195.1"/>
    </source>
</evidence>
<protein>
    <submittedName>
        <fullName evidence="9">GTP 3',8-cyclase 1</fullName>
        <ecNumber evidence="9">4.1.99.22</ecNumber>
    </submittedName>
</protein>
<dbReference type="PROSITE" id="PS51918">
    <property type="entry name" value="RADICAL_SAM"/>
    <property type="match status" value="1"/>
</dbReference>
<keyword evidence="5" id="KW-0408">Iron</keyword>
<dbReference type="PROSITE" id="PS01305">
    <property type="entry name" value="MOAA_NIFB_PQQE"/>
    <property type="match status" value="1"/>
</dbReference>
<evidence type="ECO:0000256" key="1">
    <source>
        <dbReference type="ARBA" id="ARBA00001966"/>
    </source>
</evidence>
<dbReference type="Pfam" id="PF04055">
    <property type="entry name" value="Radical_SAM"/>
    <property type="match status" value="1"/>
</dbReference>
<evidence type="ECO:0000256" key="7">
    <source>
        <dbReference type="ARBA" id="ARBA00023150"/>
    </source>
</evidence>
<sequence>MMYDPLKRAITYLRISVTDRCNLRCTYCMPKEGIPLVDHSEILTFNEIEEFTRVAVLNGVNKVRITGGEPLVRKGITELVRRLASIEGITDLSMTTNGQLLSQFAEELAKAGLMRINISLDTADPDRYREITRGGDINKVFDGIEAAKSAGLLPIKLNCVVKSDRNEPDAQSVLKFAQERALSGINGIEVRFIKMMDLHTGSFGIVDGGDGGDCPRCNRVRLTANGLVKPCLFSDLGYSIREYGVEKALEMAVKNKPAKGSHNDTGKFYNIGG</sequence>
<evidence type="ECO:0000256" key="6">
    <source>
        <dbReference type="ARBA" id="ARBA00023014"/>
    </source>
</evidence>
<dbReference type="GO" id="GO:0061799">
    <property type="term" value="F:cyclic pyranopterin monophosphate synthase activity"/>
    <property type="evidence" value="ECO:0007669"/>
    <property type="project" value="TreeGrafter"/>
</dbReference>
<gene>
    <name evidence="9" type="primary">moaA1_1</name>
    <name evidence="9" type="ORF">SDC9_48440</name>
</gene>
<dbReference type="AlphaFoldDB" id="A0A644WEC0"/>
<dbReference type="GO" id="GO:0006777">
    <property type="term" value="P:Mo-molybdopterin cofactor biosynthetic process"/>
    <property type="evidence" value="ECO:0007669"/>
    <property type="project" value="UniProtKB-KW"/>
</dbReference>
<dbReference type="InterPro" id="IPR013785">
    <property type="entry name" value="Aldolase_TIM"/>
</dbReference>
<comment type="caution">
    <text evidence="9">The sequence shown here is derived from an EMBL/GenBank/DDBJ whole genome shotgun (WGS) entry which is preliminary data.</text>
</comment>
<dbReference type="SFLD" id="SFLDS00029">
    <property type="entry name" value="Radical_SAM"/>
    <property type="match status" value="1"/>
</dbReference>
<dbReference type="EC" id="4.1.99.22" evidence="9"/>
<evidence type="ECO:0000256" key="4">
    <source>
        <dbReference type="ARBA" id="ARBA00022723"/>
    </source>
</evidence>
<dbReference type="GO" id="GO:0061798">
    <property type="term" value="F:GTP 3',8'-cyclase activity"/>
    <property type="evidence" value="ECO:0007669"/>
    <property type="project" value="UniProtKB-EC"/>
</dbReference>
<dbReference type="SUPFAM" id="SSF102114">
    <property type="entry name" value="Radical SAM enzymes"/>
    <property type="match status" value="1"/>
</dbReference>
<dbReference type="InterPro" id="IPR007197">
    <property type="entry name" value="rSAM"/>
</dbReference>
<dbReference type="GO" id="GO:0051539">
    <property type="term" value="F:4 iron, 4 sulfur cluster binding"/>
    <property type="evidence" value="ECO:0007669"/>
    <property type="project" value="UniProtKB-KW"/>
</dbReference>
<keyword evidence="3" id="KW-0949">S-adenosyl-L-methionine</keyword>
<keyword evidence="2" id="KW-0004">4Fe-4S</keyword>
<dbReference type="SMART" id="SM00729">
    <property type="entry name" value="Elp3"/>
    <property type="match status" value="1"/>
</dbReference>
<feature type="domain" description="Radical SAM core" evidence="8">
    <location>
        <begin position="5"/>
        <end position="239"/>
    </location>
</feature>
<keyword evidence="7" id="KW-0501">Molybdenum cofactor biosynthesis</keyword>
<dbReference type="InterPro" id="IPR006638">
    <property type="entry name" value="Elp3/MiaA/NifB-like_rSAM"/>
</dbReference>
<dbReference type="GO" id="GO:0046872">
    <property type="term" value="F:metal ion binding"/>
    <property type="evidence" value="ECO:0007669"/>
    <property type="project" value="UniProtKB-KW"/>
</dbReference>
<dbReference type="CDD" id="cd01335">
    <property type="entry name" value="Radical_SAM"/>
    <property type="match status" value="1"/>
</dbReference>
<accession>A0A644WEC0</accession>
<evidence type="ECO:0000256" key="2">
    <source>
        <dbReference type="ARBA" id="ARBA00022485"/>
    </source>
</evidence>
<comment type="cofactor">
    <cofactor evidence="1">
        <name>[4Fe-4S] cluster</name>
        <dbReference type="ChEBI" id="CHEBI:49883"/>
    </cofactor>
</comment>
<dbReference type="PANTHER" id="PTHR22960">
    <property type="entry name" value="MOLYBDOPTERIN COFACTOR SYNTHESIS PROTEIN A"/>
    <property type="match status" value="1"/>
</dbReference>
<dbReference type="SFLD" id="SFLDG01067">
    <property type="entry name" value="SPASM/twitch_domain_containing"/>
    <property type="match status" value="1"/>
</dbReference>
<keyword evidence="9" id="KW-0456">Lyase</keyword>
<keyword evidence="4" id="KW-0479">Metal-binding</keyword>
<reference evidence="9" key="1">
    <citation type="submission" date="2019-08" db="EMBL/GenBank/DDBJ databases">
        <authorList>
            <person name="Kucharzyk K."/>
            <person name="Murdoch R.W."/>
            <person name="Higgins S."/>
            <person name="Loffler F."/>
        </authorList>
    </citation>
    <scope>NUCLEOTIDE SEQUENCE</scope>
</reference>
<name>A0A644WEC0_9ZZZZ</name>